<evidence type="ECO:0000313" key="1">
    <source>
        <dbReference type="EMBL" id="VAX34359.1"/>
    </source>
</evidence>
<dbReference type="SUPFAM" id="SSF117396">
    <property type="entry name" value="TM1631-like"/>
    <property type="match status" value="1"/>
</dbReference>
<dbReference type="Pfam" id="PF01904">
    <property type="entry name" value="DUF72"/>
    <property type="match status" value="1"/>
</dbReference>
<organism evidence="1">
    <name type="scientific">hydrothermal vent metagenome</name>
    <dbReference type="NCBI Taxonomy" id="652676"/>
    <lineage>
        <taxon>unclassified sequences</taxon>
        <taxon>metagenomes</taxon>
        <taxon>ecological metagenomes</taxon>
    </lineage>
</organism>
<evidence type="ECO:0008006" key="2">
    <source>
        <dbReference type="Google" id="ProtNLM"/>
    </source>
</evidence>
<gene>
    <name evidence="1" type="ORF">MNBD_NITROSPIRAE03-377</name>
</gene>
<feature type="non-terminal residue" evidence="1">
    <location>
        <position position="1"/>
    </location>
</feature>
<dbReference type="PANTHER" id="PTHR30348:SF4">
    <property type="entry name" value="DUF72 DOMAIN-CONTAINING PROTEIN"/>
    <property type="match status" value="1"/>
</dbReference>
<reference evidence="1" key="1">
    <citation type="submission" date="2018-06" db="EMBL/GenBank/DDBJ databases">
        <authorList>
            <person name="Zhirakovskaya E."/>
        </authorList>
    </citation>
    <scope>NUCLEOTIDE SEQUENCE</scope>
</reference>
<protein>
    <recommendedName>
        <fullName evidence="2">DUF72 domain-containing protein</fullName>
    </recommendedName>
</protein>
<dbReference type="InterPro" id="IPR036520">
    <property type="entry name" value="UPF0759_sf"/>
</dbReference>
<dbReference type="PANTHER" id="PTHR30348">
    <property type="entry name" value="UNCHARACTERIZED PROTEIN YECE"/>
    <property type="match status" value="1"/>
</dbReference>
<sequence length="155" mass="18267">ALERFFDVAVDLRDKLSVVLWQFPPGFGLDLNRLENFLFMLRKYRVRHAFEFRHQGWIVPEVTELLREEGHAFCMADWPEFINELPATADFVYMRRHGHGGRYNSCYSPDELRKDAGRIKGYLKQGLDVYIYFNNDAFGYAPKNAVELKELLGRK</sequence>
<accession>A0A3B1CWS4</accession>
<dbReference type="EMBL" id="UOGI01000302">
    <property type="protein sequence ID" value="VAX34359.1"/>
    <property type="molecule type" value="Genomic_DNA"/>
</dbReference>
<dbReference type="AlphaFoldDB" id="A0A3B1CWS4"/>
<dbReference type="Gene3D" id="3.20.20.410">
    <property type="entry name" value="Protein of unknown function UPF0759"/>
    <property type="match status" value="1"/>
</dbReference>
<proteinExistence type="predicted"/>
<name>A0A3B1CWS4_9ZZZZ</name>
<dbReference type="InterPro" id="IPR002763">
    <property type="entry name" value="DUF72"/>
</dbReference>